<dbReference type="AlphaFoldDB" id="A0A813IJC0"/>
<comment type="caution">
    <text evidence="1">The sequence shown here is derived from an EMBL/GenBank/DDBJ whole genome shotgun (WGS) entry which is preliminary data.</text>
</comment>
<evidence type="ECO:0000313" key="1">
    <source>
        <dbReference type="EMBL" id="CAE8650626.1"/>
    </source>
</evidence>
<sequence length="112" mass="11697">MFACCTVEEDKSHVSMDAMALPEPEPAGKVPPAFDEFVIETPEPVAAVAAASPAPVPKVVVDDGTFTVVIEFAGEGKLLGLSLDTTDDKVCVVKGISEGLLQTHNLNCSPDQ</sequence>
<dbReference type="EMBL" id="CAJNNW010009044">
    <property type="protein sequence ID" value="CAE8650626.1"/>
    <property type="molecule type" value="Genomic_DNA"/>
</dbReference>
<protein>
    <submittedName>
        <fullName evidence="1">Uncharacterized protein</fullName>
    </submittedName>
</protein>
<name>A0A813IJC0_POLGL</name>
<feature type="non-terminal residue" evidence="1">
    <location>
        <position position="112"/>
    </location>
</feature>
<gene>
    <name evidence="1" type="ORF">PGLA2088_LOCUS8422</name>
</gene>
<organism evidence="1 2">
    <name type="scientific">Polarella glacialis</name>
    <name type="common">Dinoflagellate</name>
    <dbReference type="NCBI Taxonomy" id="89957"/>
    <lineage>
        <taxon>Eukaryota</taxon>
        <taxon>Sar</taxon>
        <taxon>Alveolata</taxon>
        <taxon>Dinophyceae</taxon>
        <taxon>Suessiales</taxon>
        <taxon>Suessiaceae</taxon>
        <taxon>Polarella</taxon>
    </lineage>
</organism>
<reference evidence="1" key="1">
    <citation type="submission" date="2021-02" db="EMBL/GenBank/DDBJ databases">
        <authorList>
            <person name="Dougan E. K."/>
            <person name="Rhodes N."/>
            <person name="Thang M."/>
            <person name="Chan C."/>
        </authorList>
    </citation>
    <scope>NUCLEOTIDE SEQUENCE</scope>
</reference>
<dbReference type="Proteomes" id="UP000626109">
    <property type="component" value="Unassembled WGS sequence"/>
</dbReference>
<proteinExistence type="predicted"/>
<accession>A0A813IJC0</accession>
<evidence type="ECO:0000313" key="2">
    <source>
        <dbReference type="Proteomes" id="UP000626109"/>
    </source>
</evidence>